<proteinExistence type="predicted"/>
<reference evidence="1 2" key="1">
    <citation type="submission" date="2021-03" db="EMBL/GenBank/DDBJ databases">
        <title>Complete genome sequence of Streptomyces cyanogenus S136, producer of anticancer angucycline landomycin A.</title>
        <authorList>
            <person name="Hrab P."/>
            <person name="Ruckert C."/>
            <person name="Busche T."/>
            <person name="Ostash I."/>
            <person name="Kalinowski J."/>
            <person name="Fedorenko V."/>
            <person name="Yushchuk O."/>
            <person name="Ostash B."/>
        </authorList>
    </citation>
    <scope>NUCLEOTIDE SEQUENCE [LARGE SCALE GENOMIC DNA]</scope>
    <source>
        <strain evidence="1 2">S136</strain>
    </source>
</reference>
<dbReference type="Pfam" id="PF18616">
    <property type="entry name" value="CdiI_3"/>
    <property type="match status" value="1"/>
</dbReference>
<dbReference type="EMBL" id="CP071839">
    <property type="protein sequence ID" value="QTE01918.1"/>
    <property type="molecule type" value="Genomic_DNA"/>
</dbReference>
<gene>
    <name evidence="1" type="ORF">S1361_31595</name>
</gene>
<organism evidence="1 2">
    <name type="scientific">Streptomyces cyanogenus</name>
    <dbReference type="NCBI Taxonomy" id="80860"/>
    <lineage>
        <taxon>Bacteria</taxon>
        <taxon>Bacillati</taxon>
        <taxon>Actinomycetota</taxon>
        <taxon>Actinomycetes</taxon>
        <taxon>Kitasatosporales</taxon>
        <taxon>Streptomycetaceae</taxon>
        <taxon>Streptomyces</taxon>
    </lineage>
</organism>
<dbReference type="Proteomes" id="UP000663908">
    <property type="component" value="Chromosome"/>
</dbReference>
<name>A0ABX7TYS3_STRCY</name>
<dbReference type="InterPro" id="IPR040547">
    <property type="entry name" value="CdiI"/>
</dbReference>
<sequence>MDHLLHFDRTLDELDPPRWTPPAADATHLMRTVHELRCVPLGELRPADLRTLIAQQVALPYVLPLAVRLLIEEPLLDAYFYEGDLLLTAVGAPASAWALLPELGARLRTVVSALPETAVAGLPRGAAEELARFVGEPAPPST</sequence>
<keyword evidence="2" id="KW-1185">Reference proteome</keyword>
<evidence type="ECO:0000313" key="1">
    <source>
        <dbReference type="EMBL" id="QTE01918.1"/>
    </source>
</evidence>
<dbReference type="CDD" id="cd20691">
    <property type="entry name" value="CdiI_EC536-like"/>
    <property type="match status" value="1"/>
</dbReference>
<dbReference type="RefSeq" id="WP_208035301.1">
    <property type="nucleotide sequence ID" value="NZ_CP071839.1"/>
</dbReference>
<accession>A0ABX7TYS3</accession>
<protein>
    <submittedName>
        <fullName evidence="1">Uncharacterized protein</fullName>
    </submittedName>
</protein>
<evidence type="ECO:0000313" key="2">
    <source>
        <dbReference type="Proteomes" id="UP000663908"/>
    </source>
</evidence>